<keyword evidence="1" id="KW-0805">Transcription regulation</keyword>
<dbReference type="Gene3D" id="2.10.109.10">
    <property type="entry name" value="Umud Fragment, subunit A"/>
    <property type="match status" value="1"/>
</dbReference>
<dbReference type="AlphaFoldDB" id="A0A1N6R0A9"/>
<dbReference type="GO" id="GO:0003677">
    <property type="term" value="F:DNA binding"/>
    <property type="evidence" value="ECO:0007669"/>
    <property type="project" value="UniProtKB-KW"/>
</dbReference>
<keyword evidence="3" id="KW-0804">Transcription</keyword>
<dbReference type="SUPFAM" id="SSF47413">
    <property type="entry name" value="lambda repressor-like DNA-binding domains"/>
    <property type="match status" value="1"/>
</dbReference>
<accession>A0A1N6R0A9</accession>
<dbReference type="SUPFAM" id="SSF51306">
    <property type="entry name" value="LexA/Signal peptidase"/>
    <property type="match status" value="1"/>
</dbReference>
<evidence type="ECO:0000313" key="6">
    <source>
        <dbReference type="Proteomes" id="UP000323956"/>
    </source>
</evidence>
<dbReference type="PANTHER" id="PTHR40661:SF3">
    <property type="entry name" value="FELS-1 PROPHAGE TRANSCRIPTIONAL REGULATOR"/>
    <property type="match status" value="1"/>
</dbReference>
<dbReference type="EMBL" id="FTMK01000005">
    <property type="protein sequence ID" value="SIQ22284.1"/>
    <property type="molecule type" value="Genomic_DNA"/>
</dbReference>
<proteinExistence type="predicted"/>
<dbReference type="CDD" id="cd00093">
    <property type="entry name" value="HTH_XRE"/>
    <property type="match status" value="1"/>
</dbReference>
<dbReference type="InterPro" id="IPR001387">
    <property type="entry name" value="Cro/C1-type_HTH"/>
</dbReference>
<keyword evidence="2" id="KW-0238">DNA-binding</keyword>
<gene>
    <name evidence="5" type="ORF">SAMN05421641_1058</name>
</gene>
<dbReference type="InterPro" id="IPR010982">
    <property type="entry name" value="Lambda_DNA-bd_dom_sf"/>
</dbReference>
<sequence>MTDIGGNISTFRASLGLSRATFGDRLGFKAEKIKSIETGRQRADHEFLAALHAVFGVDLNEIIAGSDGARTATAPDGGNFTPSGQEFIPIPRYTVEASAGHGAMVQEEEGSGYYAFNRKFLERRGLKPCNLAVISVKGDSMEPELYDGDLILLDMAQTEPRDSRIYAVRFNSDLFVKRVMELPGNRIQLLSTNANYPPITVDAADLDSIQIIGRVVNSTHEW</sequence>
<dbReference type="InterPro" id="IPR036286">
    <property type="entry name" value="LexA/Signal_pep-like_sf"/>
</dbReference>
<evidence type="ECO:0000259" key="4">
    <source>
        <dbReference type="PROSITE" id="PS50943"/>
    </source>
</evidence>
<evidence type="ECO:0000256" key="3">
    <source>
        <dbReference type="ARBA" id="ARBA00023163"/>
    </source>
</evidence>
<dbReference type="Pfam" id="PF13560">
    <property type="entry name" value="HTH_31"/>
    <property type="match status" value="1"/>
</dbReference>
<dbReference type="Proteomes" id="UP000323956">
    <property type="component" value="Unassembled WGS sequence"/>
</dbReference>
<evidence type="ECO:0000256" key="1">
    <source>
        <dbReference type="ARBA" id="ARBA00023015"/>
    </source>
</evidence>
<evidence type="ECO:0000313" key="5">
    <source>
        <dbReference type="EMBL" id="SIQ22284.1"/>
    </source>
</evidence>
<organism evidence="5 6">
    <name type="scientific">Paracoccus thiocyanatus</name>
    <dbReference type="NCBI Taxonomy" id="34006"/>
    <lineage>
        <taxon>Bacteria</taxon>
        <taxon>Pseudomonadati</taxon>
        <taxon>Pseudomonadota</taxon>
        <taxon>Alphaproteobacteria</taxon>
        <taxon>Rhodobacterales</taxon>
        <taxon>Paracoccaceae</taxon>
        <taxon>Paracoccus</taxon>
    </lineage>
</organism>
<dbReference type="PROSITE" id="PS50943">
    <property type="entry name" value="HTH_CROC1"/>
    <property type="match status" value="1"/>
</dbReference>
<dbReference type="InterPro" id="IPR039418">
    <property type="entry name" value="LexA-like"/>
</dbReference>
<evidence type="ECO:0000256" key="2">
    <source>
        <dbReference type="ARBA" id="ARBA00023125"/>
    </source>
</evidence>
<name>A0A1N6R0A9_9RHOB</name>
<dbReference type="SMART" id="SM00530">
    <property type="entry name" value="HTH_XRE"/>
    <property type="match status" value="1"/>
</dbReference>
<dbReference type="Pfam" id="PF00717">
    <property type="entry name" value="Peptidase_S24"/>
    <property type="match status" value="1"/>
</dbReference>
<dbReference type="PANTHER" id="PTHR40661">
    <property type="match status" value="1"/>
</dbReference>
<dbReference type="CDD" id="cd06529">
    <property type="entry name" value="S24_LexA-like"/>
    <property type="match status" value="1"/>
</dbReference>
<protein>
    <submittedName>
        <fullName evidence="5">Phage repressor protein C, contains Cro/C1-type HTH and peptisase s24 domains</fullName>
    </submittedName>
</protein>
<feature type="domain" description="HTH cro/C1-type" evidence="4">
    <location>
        <begin position="8"/>
        <end position="62"/>
    </location>
</feature>
<dbReference type="Gene3D" id="1.10.260.40">
    <property type="entry name" value="lambda repressor-like DNA-binding domains"/>
    <property type="match status" value="1"/>
</dbReference>
<dbReference type="InterPro" id="IPR015927">
    <property type="entry name" value="Peptidase_S24_S26A/B/C"/>
</dbReference>
<reference evidence="5 6" key="1">
    <citation type="submission" date="2017-01" db="EMBL/GenBank/DDBJ databases">
        <authorList>
            <person name="Varghese N."/>
            <person name="Submissions S."/>
        </authorList>
    </citation>
    <scope>NUCLEOTIDE SEQUENCE [LARGE SCALE GENOMIC DNA]</scope>
    <source>
        <strain evidence="5 6">ATCC 700171</strain>
    </source>
</reference>